<dbReference type="AlphaFoldDB" id="A0A9X2ZMK5"/>
<organism evidence="2 3">
    <name type="scientific">Flavobacterium frigoritolerans</name>
    <dbReference type="NCBI Taxonomy" id="2987686"/>
    <lineage>
        <taxon>Bacteria</taxon>
        <taxon>Pseudomonadati</taxon>
        <taxon>Bacteroidota</taxon>
        <taxon>Flavobacteriia</taxon>
        <taxon>Flavobacteriales</taxon>
        <taxon>Flavobacteriaceae</taxon>
        <taxon>Flavobacterium</taxon>
    </lineage>
</organism>
<gene>
    <name evidence="2" type="ORF">OIU80_03225</name>
</gene>
<sequence>MRYLITGGCGFLGSNLAAEVLQRGDELFVFDNLYRTGTEQNLKWLRSLGEFKFYHSDIRSYNDVEYAIRDCKPDVIFHLAGQVAMTTSLENPRFDFEVNVIGGNNVLEVVRKFLPDTIVTYSSTNKVYGDLEWIEYIESETRYKAKDFEKGFNEKISLDFQSPYGCSKGATDQYMLDYAKMFDLKTVVFRHSSIFGGRQYATADQGWIGWFVKQAIDIKNGTLKDNFTISGSGKQVRDVLFGDDLIKCYFSAINSIEKTKGQAFNIGGGMSNSLSLLELFVTLEKELDIEMKYTNLPWRISDQKVYVADIDKAKDYFGWSPSINSDEGVRKMVDWVKTI</sequence>
<dbReference type="Proteomes" id="UP001151133">
    <property type="component" value="Unassembled WGS sequence"/>
</dbReference>
<dbReference type="InterPro" id="IPR036291">
    <property type="entry name" value="NAD(P)-bd_dom_sf"/>
</dbReference>
<reference evidence="2" key="1">
    <citation type="submission" date="2022-10" db="EMBL/GenBank/DDBJ databases">
        <title>Two novel species of Flavobacterium.</title>
        <authorList>
            <person name="Liu Q."/>
            <person name="Xin Y.-H."/>
        </authorList>
    </citation>
    <scope>NUCLEOTIDE SEQUENCE</scope>
    <source>
        <strain evidence="2">LS1R47</strain>
    </source>
</reference>
<proteinExistence type="predicted"/>
<feature type="domain" description="NAD(P)-binding" evidence="1">
    <location>
        <begin position="4"/>
        <end position="332"/>
    </location>
</feature>
<protein>
    <submittedName>
        <fullName evidence="2">GDP-mannose 4,6-dehydratase</fullName>
        <ecNumber evidence="2">4.2.1.47</ecNumber>
    </submittedName>
</protein>
<dbReference type="EC" id="4.2.1.47" evidence="2"/>
<evidence type="ECO:0000259" key="1">
    <source>
        <dbReference type="Pfam" id="PF16363"/>
    </source>
</evidence>
<keyword evidence="2" id="KW-0456">Lyase</keyword>
<dbReference type="GO" id="GO:0008446">
    <property type="term" value="F:GDP-mannose 4,6-dehydratase activity"/>
    <property type="evidence" value="ECO:0007669"/>
    <property type="project" value="UniProtKB-EC"/>
</dbReference>
<dbReference type="PANTHER" id="PTHR43000">
    <property type="entry name" value="DTDP-D-GLUCOSE 4,6-DEHYDRATASE-RELATED"/>
    <property type="match status" value="1"/>
</dbReference>
<evidence type="ECO:0000313" key="3">
    <source>
        <dbReference type="Proteomes" id="UP001151133"/>
    </source>
</evidence>
<dbReference type="InterPro" id="IPR016040">
    <property type="entry name" value="NAD(P)-bd_dom"/>
</dbReference>
<dbReference type="RefSeq" id="WP_264285647.1">
    <property type="nucleotide sequence ID" value="NZ_JAOZEV010000002.1"/>
</dbReference>
<name>A0A9X2ZMK5_9FLAO</name>
<accession>A0A9X2ZMK5</accession>
<dbReference type="SUPFAM" id="SSF51735">
    <property type="entry name" value="NAD(P)-binding Rossmann-fold domains"/>
    <property type="match status" value="1"/>
</dbReference>
<dbReference type="Gene3D" id="3.40.50.720">
    <property type="entry name" value="NAD(P)-binding Rossmann-like Domain"/>
    <property type="match status" value="1"/>
</dbReference>
<evidence type="ECO:0000313" key="2">
    <source>
        <dbReference type="EMBL" id="MCV9931281.1"/>
    </source>
</evidence>
<dbReference type="EMBL" id="JAOZEV010000002">
    <property type="protein sequence ID" value="MCV9931281.1"/>
    <property type="molecule type" value="Genomic_DNA"/>
</dbReference>
<comment type="caution">
    <text evidence="2">The sequence shown here is derived from an EMBL/GenBank/DDBJ whole genome shotgun (WGS) entry which is preliminary data.</text>
</comment>
<dbReference type="Pfam" id="PF16363">
    <property type="entry name" value="GDP_Man_Dehyd"/>
    <property type="match status" value="1"/>
</dbReference>
<keyword evidence="3" id="KW-1185">Reference proteome</keyword>